<dbReference type="SUPFAM" id="SSF53822">
    <property type="entry name" value="Periplasmic binding protein-like I"/>
    <property type="match status" value="1"/>
</dbReference>
<dbReference type="InterPro" id="IPR028082">
    <property type="entry name" value="Peripla_BP_I"/>
</dbReference>
<keyword evidence="2 4" id="KW-0732">Signal</keyword>
<dbReference type="EMBL" id="BMGG01000012">
    <property type="protein sequence ID" value="GGC92172.1"/>
    <property type="molecule type" value="Genomic_DNA"/>
</dbReference>
<feature type="domain" description="Leucine-binding protein" evidence="5">
    <location>
        <begin position="32"/>
        <end position="369"/>
    </location>
</feature>
<proteinExistence type="inferred from homology"/>
<dbReference type="AlphaFoldDB" id="A0A916UXK9"/>
<comment type="similarity">
    <text evidence="1">Belongs to the leucine-binding protein family.</text>
</comment>
<evidence type="ECO:0000256" key="1">
    <source>
        <dbReference type="ARBA" id="ARBA00010062"/>
    </source>
</evidence>
<dbReference type="PANTHER" id="PTHR30483">
    <property type="entry name" value="LEUCINE-SPECIFIC-BINDING PROTEIN"/>
    <property type="match status" value="1"/>
</dbReference>
<dbReference type="CDD" id="cd06327">
    <property type="entry name" value="PBP1_SBP-like"/>
    <property type="match status" value="1"/>
</dbReference>
<dbReference type="InterPro" id="IPR028081">
    <property type="entry name" value="Leu-bd"/>
</dbReference>
<sequence>MRAFIRQSMLRSAMVGAAMAAALVAARAADDTVKLGVLNDRSGPYADASGQGSVIMAELAVADFGGKALGKPIEIVAGDHQNKTDVGASIASKWLDTEGVDVILDVPNSAVLLALQELVRNKAGLLMASGGGASTFSGKFCSPYGFQWSYDTYALANGAGRALARQGLKSWYLLQVDYAFGEAMAGDLDKVVGAAGGQIIGRVKTPLNTADFSSFLLQAQGSKAQVVALLNAGNDTINSVKQANEFGLPQGGQRLFGVIFFELDAKAVGLKNAQGLTTTSPFYWAQSPEAEAVSRRFMAKTGKAPTWVQIGVYSAALQYLKAVAAAGTTERDAVAAKLRELPVDDAFVKGGKVRADGRMEHDMLLTEVKSPADSKSEWDVFKVLEVIPGKDAVRPLDGSCPLVKG</sequence>
<feature type="chain" id="PRO_5037587691" evidence="4">
    <location>
        <begin position="29"/>
        <end position="405"/>
    </location>
</feature>
<evidence type="ECO:0000256" key="4">
    <source>
        <dbReference type="SAM" id="SignalP"/>
    </source>
</evidence>
<protein>
    <submittedName>
        <fullName evidence="6">ABC transporter permease</fullName>
    </submittedName>
</protein>
<evidence type="ECO:0000313" key="7">
    <source>
        <dbReference type="Proteomes" id="UP000637002"/>
    </source>
</evidence>
<comment type="caution">
    <text evidence="6">The sequence shown here is derived from an EMBL/GenBank/DDBJ whole genome shotgun (WGS) entry which is preliminary data.</text>
</comment>
<evidence type="ECO:0000259" key="5">
    <source>
        <dbReference type="Pfam" id="PF13458"/>
    </source>
</evidence>
<dbReference type="Proteomes" id="UP000637002">
    <property type="component" value="Unassembled WGS sequence"/>
</dbReference>
<evidence type="ECO:0000256" key="2">
    <source>
        <dbReference type="ARBA" id="ARBA00022729"/>
    </source>
</evidence>
<reference evidence="6" key="1">
    <citation type="journal article" date="2014" name="Int. J. Syst. Evol. Microbiol.">
        <title>Complete genome sequence of Corynebacterium casei LMG S-19264T (=DSM 44701T), isolated from a smear-ripened cheese.</title>
        <authorList>
            <consortium name="US DOE Joint Genome Institute (JGI-PGF)"/>
            <person name="Walter F."/>
            <person name="Albersmeier A."/>
            <person name="Kalinowski J."/>
            <person name="Ruckert C."/>
        </authorList>
    </citation>
    <scope>NUCLEOTIDE SEQUENCE</scope>
    <source>
        <strain evidence="6">CGMCC 1.12919</strain>
    </source>
</reference>
<dbReference type="Gene3D" id="3.40.50.2300">
    <property type="match status" value="2"/>
</dbReference>
<reference evidence="6" key="2">
    <citation type="submission" date="2020-09" db="EMBL/GenBank/DDBJ databases">
        <authorList>
            <person name="Sun Q."/>
            <person name="Zhou Y."/>
        </authorList>
    </citation>
    <scope>NUCLEOTIDE SEQUENCE</scope>
    <source>
        <strain evidence="6">CGMCC 1.12919</strain>
    </source>
</reference>
<keyword evidence="7" id="KW-1185">Reference proteome</keyword>
<keyword evidence="3" id="KW-0029">Amino-acid transport</keyword>
<gene>
    <name evidence="6" type="ORF">GCM10010994_57490</name>
</gene>
<evidence type="ECO:0000256" key="3">
    <source>
        <dbReference type="ARBA" id="ARBA00022970"/>
    </source>
</evidence>
<dbReference type="Pfam" id="PF13458">
    <property type="entry name" value="Peripla_BP_6"/>
    <property type="match status" value="1"/>
</dbReference>
<accession>A0A916UXK9</accession>
<dbReference type="InterPro" id="IPR051010">
    <property type="entry name" value="BCAA_transport"/>
</dbReference>
<organism evidence="6 7">
    <name type="scientific">Chelatococcus reniformis</name>
    <dbReference type="NCBI Taxonomy" id="1494448"/>
    <lineage>
        <taxon>Bacteria</taxon>
        <taxon>Pseudomonadati</taxon>
        <taxon>Pseudomonadota</taxon>
        <taxon>Alphaproteobacteria</taxon>
        <taxon>Hyphomicrobiales</taxon>
        <taxon>Chelatococcaceae</taxon>
        <taxon>Chelatococcus</taxon>
    </lineage>
</organism>
<dbReference type="PANTHER" id="PTHR30483:SF6">
    <property type="entry name" value="PERIPLASMIC BINDING PROTEIN OF ABC TRANSPORTER FOR NATURAL AMINO ACIDS"/>
    <property type="match status" value="1"/>
</dbReference>
<evidence type="ECO:0000313" key="6">
    <source>
        <dbReference type="EMBL" id="GGC92172.1"/>
    </source>
</evidence>
<keyword evidence="3" id="KW-0813">Transport</keyword>
<dbReference type="GO" id="GO:0006865">
    <property type="term" value="P:amino acid transport"/>
    <property type="evidence" value="ECO:0007669"/>
    <property type="project" value="UniProtKB-KW"/>
</dbReference>
<dbReference type="RefSeq" id="WP_244642274.1">
    <property type="nucleotide sequence ID" value="NZ_BMGG01000012.1"/>
</dbReference>
<name>A0A916UXK9_9HYPH</name>
<feature type="signal peptide" evidence="4">
    <location>
        <begin position="1"/>
        <end position="28"/>
    </location>
</feature>